<organism evidence="2 3">
    <name type="scientific">Pseudoduganella violacea</name>
    <dbReference type="NCBI Taxonomy" id="1715466"/>
    <lineage>
        <taxon>Bacteria</taxon>
        <taxon>Pseudomonadati</taxon>
        <taxon>Pseudomonadota</taxon>
        <taxon>Betaproteobacteria</taxon>
        <taxon>Burkholderiales</taxon>
        <taxon>Oxalobacteraceae</taxon>
        <taxon>Telluria group</taxon>
        <taxon>Pseudoduganella</taxon>
    </lineage>
</organism>
<evidence type="ECO:0000313" key="3">
    <source>
        <dbReference type="Proteomes" id="UP000541535"/>
    </source>
</evidence>
<name>A0A7W5B604_9BURK</name>
<dbReference type="Proteomes" id="UP000541535">
    <property type="component" value="Unassembled WGS sequence"/>
</dbReference>
<keyword evidence="1" id="KW-1133">Transmembrane helix</keyword>
<dbReference type="AlphaFoldDB" id="A0A7W5B604"/>
<proteinExistence type="predicted"/>
<evidence type="ECO:0000256" key="1">
    <source>
        <dbReference type="SAM" id="Phobius"/>
    </source>
</evidence>
<reference evidence="2 3" key="1">
    <citation type="submission" date="2020-08" db="EMBL/GenBank/DDBJ databases">
        <title>Genomic Encyclopedia of Type Strains, Phase III (KMG-III): the genomes of soil and plant-associated and newly described type strains.</title>
        <authorList>
            <person name="Whitman W."/>
        </authorList>
    </citation>
    <scope>NUCLEOTIDE SEQUENCE [LARGE SCALE GENOMIC DNA]</scope>
    <source>
        <strain evidence="2 3">CECT 8897</strain>
    </source>
</reference>
<feature type="transmembrane region" description="Helical" evidence="1">
    <location>
        <begin position="45"/>
        <end position="68"/>
    </location>
</feature>
<keyword evidence="1" id="KW-0472">Membrane</keyword>
<evidence type="ECO:0008006" key="4">
    <source>
        <dbReference type="Google" id="ProtNLM"/>
    </source>
</evidence>
<evidence type="ECO:0000313" key="2">
    <source>
        <dbReference type="EMBL" id="MBB3117211.1"/>
    </source>
</evidence>
<feature type="transmembrane region" description="Helical" evidence="1">
    <location>
        <begin position="21"/>
        <end position="39"/>
    </location>
</feature>
<keyword evidence="1" id="KW-0812">Transmembrane</keyword>
<dbReference type="EMBL" id="JACHXD010000001">
    <property type="protein sequence ID" value="MBB3117211.1"/>
    <property type="molecule type" value="Genomic_DNA"/>
</dbReference>
<comment type="caution">
    <text evidence="2">The sequence shown here is derived from an EMBL/GenBank/DDBJ whole genome shotgun (WGS) entry which is preliminary data.</text>
</comment>
<accession>A0A7W5B604</accession>
<keyword evidence="3" id="KW-1185">Reference proteome</keyword>
<dbReference type="RefSeq" id="WP_183439196.1">
    <property type="nucleotide sequence ID" value="NZ_JACHXD010000001.1"/>
</dbReference>
<protein>
    <recommendedName>
        <fullName evidence="4">PH domain-containing protein</fullName>
    </recommendedName>
</protein>
<sequence length="147" mass="16538">MQTYQPERAVTGPAYGKGFKLFATFITIVLAGYTMNVALRFPLLHFGLGVKALLIGAGLMLTVSYYWFLRATTTIDGSGIRQTWLYDKKVEWRDVRGAKLIGIPYLSWLFPPRMVVRTGNAFVTFNGGSQDVLVEFARISLAFQMKK</sequence>
<gene>
    <name evidence="2" type="ORF">FHS03_000230</name>
</gene>